<evidence type="ECO:0000256" key="5">
    <source>
        <dbReference type="ARBA" id="ARBA00022960"/>
    </source>
</evidence>
<keyword evidence="2 10" id="KW-0132">Cell division</keyword>
<evidence type="ECO:0000256" key="10">
    <source>
        <dbReference type="HAMAP-Rule" id="MF_00033"/>
    </source>
</evidence>
<evidence type="ECO:0000256" key="3">
    <source>
        <dbReference type="ARBA" id="ARBA00022676"/>
    </source>
</evidence>
<gene>
    <name evidence="10 13" type="primary">murG</name>
    <name evidence="13" type="ORF">D0433_00850</name>
</gene>
<evidence type="ECO:0000256" key="8">
    <source>
        <dbReference type="ARBA" id="ARBA00023306"/>
    </source>
</evidence>
<keyword evidence="5 10" id="KW-0133">Cell shape</keyword>
<evidence type="ECO:0000256" key="6">
    <source>
        <dbReference type="ARBA" id="ARBA00022984"/>
    </source>
</evidence>
<keyword evidence="9 10" id="KW-0961">Cell wall biogenesis/degradation</keyword>
<dbReference type="AlphaFoldDB" id="A0A395M3S9"/>
<dbReference type="InterPro" id="IPR007235">
    <property type="entry name" value="Glyco_trans_28_C"/>
</dbReference>
<sequence length="371" mass="41061">MRIIFAGGGTGGHLYPAVAIAEQVLKLEPNAVISFVGTEKGIESTEIPKLGYTLHIISAVSLKRGFSLKTLFENLKFPFQFYESLNECKRLLFQEEPDVVVGTGGFVSAPVVWQAQQWGIPTLIQEQNAKPGLATRWLARRADEVHLSFLESLDYFDRDEVFVTGNPTRELKVYPKAEACDFFGIDAMRKTLLVFGGSLGARSINRAVAAWLEQALERFNVIWQTGKLDFESIAERVGKKKNLWLGAFIDRMDYAYSAADLVLCRAGASTLAELCNLGMAAVLVPYPFAAANHQVHNAAALAAQGAAEMILDKDIGSTSAKQKIFDLMENDEQRLTMRANAKKHARPNAALKIARRVIQLAKDYQMQDSED</sequence>
<comment type="similarity">
    <text evidence="10">Belongs to the glycosyltransferase 28 family. MurG subfamily.</text>
</comment>
<feature type="binding site" evidence="10">
    <location>
        <position position="294"/>
    </location>
    <ligand>
        <name>UDP-N-acetyl-alpha-D-glucosamine</name>
        <dbReference type="ChEBI" id="CHEBI:57705"/>
    </ligand>
</feature>
<dbReference type="InterPro" id="IPR006009">
    <property type="entry name" value="GlcNAc_MurG"/>
</dbReference>
<dbReference type="GO" id="GO:0051301">
    <property type="term" value="P:cell division"/>
    <property type="evidence" value="ECO:0007669"/>
    <property type="project" value="UniProtKB-KW"/>
</dbReference>
<feature type="binding site" evidence="10">
    <location>
        <position position="249"/>
    </location>
    <ligand>
        <name>UDP-N-acetyl-alpha-D-glucosamine</name>
        <dbReference type="ChEBI" id="CHEBI:57705"/>
    </ligand>
</feature>
<feature type="binding site" evidence="10">
    <location>
        <begin position="10"/>
        <end position="12"/>
    </location>
    <ligand>
        <name>UDP-N-acetyl-alpha-D-glucosamine</name>
        <dbReference type="ChEBI" id="CHEBI:57705"/>
    </ligand>
</feature>
<dbReference type="Gene3D" id="3.40.50.2000">
    <property type="entry name" value="Glycogen Phosphorylase B"/>
    <property type="match status" value="2"/>
</dbReference>
<dbReference type="NCBIfam" id="TIGR01133">
    <property type="entry name" value="murG"/>
    <property type="match status" value="1"/>
</dbReference>
<evidence type="ECO:0000256" key="4">
    <source>
        <dbReference type="ARBA" id="ARBA00022679"/>
    </source>
</evidence>
<proteinExistence type="inferred from homology"/>
<dbReference type="UniPathway" id="UPA00219"/>
<comment type="subcellular location">
    <subcellularLocation>
        <location evidence="10">Cell membrane</location>
        <topology evidence="10">Peripheral membrane protein</topology>
        <orientation evidence="10">Cytoplasmic side</orientation>
    </subcellularLocation>
</comment>
<dbReference type="Proteomes" id="UP000266389">
    <property type="component" value="Unassembled WGS sequence"/>
</dbReference>
<keyword evidence="8 10" id="KW-0131">Cell cycle</keyword>
<protein>
    <recommendedName>
        <fullName evidence="10">UDP-N-acetylglucosamine--N-acetylmuramyl-(pentapeptide) pyrophosphoryl-undecaprenol N-acetylglucosamine transferase</fullName>
        <ecNumber evidence="10">2.4.1.227</ecNumber>
    </recommendedName>
    <alternativeName>
        <fullName evidence="10">Undecaprenyl-PP-MurNAc-pentapeptide-UDPGlcNAc GlcNAc transferase</fullName>
    </alternativeName>
</protein>
<feature type="domain" description="Glycosyl transferase family 28 C-terminal" evidence="12">
    <location>
        <begin position="191"/>
        <end position="350"/>
    </location>
</feature>
<feature type="domain" description="Glycosyltransferase family 28 N-terminal" evidence="11">
    <location>
        <begin position="3"/>
        <end position="146"/>
    </location>
</feature>
<keyword evidence="3 10" id="KW-0328">Glycosyltransferase</keyword>
<dbReference type="GO" id="GO:0005886">
    <property type="term" value="C:plasma membrane"/>
    <property type="evidence" value="ECO:0007669"/>
    <property type="project" value="UniProtKB-SubCell"/>
</dbReference>
<feature type="binding site" evidence="10">
    <location>
        <position position="128"/>
    </location>
    <ligand>
        <name>UDP-N-acetyl-alpha-D-glucosamine</name>
        <dbReference type="ChEBI" id="CHEBI:57705"/>
    </ligand>
</feature>
<keyword evidence="4 10" id="KW-0808">Transferase</keyword>
<keyword evidence="1 10" id="KW-1003">Cell membrane</keyword>
<feature type="binding site" evidence="10">
    <location>
        <position position="198"/>
    </location>
    <ligand>
        <name>UDP-N-acetyl-alpha-D-glucosamine</name>
        <dbReference type="ChEBI" id="CHEBI:57705"/>
    </ligand>
</feature>
<keyword evidence="7 10" id="KW-0472">Membrane</keyword>
<dbReference type="GO" id="GO:0005975">
    <property type="term" value="P:carbohydrate metabolic process"/>
    <property type="evidence" value="ECO:0007669"/>
    <property type="project" value="InterPro"/>
</dbReference>
<name>A0A395M3S9_9BACT</name>
<evidence type="ECO:0000256" key="7">
    <source>
        <dbReference type="ARBA" id="ARBA00023136"/>
    </source>
</evidence>
<dbReference type="CDD" id="cd03785">
    <property type="entry name" value="GT28_MurG"/>
    <property type="match status" value="1"/>
</dbReference>
<comment type="caution">
    <text evidence="10">Lacks conserved residue(s) required for the propagation of feature annotation.</text>
</comment>
<dbReference type="GO" id="GO:0050511">
    <property type="term" value="F:undecaprenyldiphospho-muramoylpentapeptide beta-N-acetylglucosaminyltransferase activity"/>
    <property type="evidence" value="ECO:0007669"/>
    <property type="project" value="UniProtKB-UniRule"/>
</dbReference>
<comment type="caution">
    <text evidence="13">The sequence shown here is derived from an EMBL/GenBank/DDBJ whole genome shotgun (WGS) entry which is preliminary data.</text>
</comment>
<keyword evidence="6 10" id="KW-0573">Peptidoglycan synthesis</keyword>
<dbReference type="GO" id="GO:0071555">
    <property type="term" value="P:cell wall organization"/>
    <property type="evidence" value="ECO:0007669"/>
    <property type="project" value="UniProtKB-KW"/>
</dbReference>
<dbReference type="HAMAP" id="MF_00033">
    <property type="entry name" value="MurG"/>
    <property type="match status" value="1"/>
</dbReference>
<organism evidence="13 14">
    <name type="scientific">Candidatus Thermochlorobacter aerophilus</name>
    <dbReference type="NCBI Taxonomy" id="1868324"/>
    <lineage>
        <taxon>Bacteria</taxon>
        <taxon>Pseudomonadati</taxon>
        <taxon>Chlorobiota</taxon>
        <taxon>Chlorobiia</taxon>
        <taxon>Chlorobiales</taxon>
        <taxon>Candidatus Thermochlorobacteriaceae</taxon>
        <taxon>Candidatus Thermochlorobacter</taxon>
    </lineage>
</organism>
<dbReference type="Pfam" id="PF03033">
    <property type="entry name" value="Glyco_transf_28"/>
    <property type="match status" value="1"/>
</dbReference>
<dbReference type="SUPFAM" id="SSF53756">
    <property type="entry name" value="UDP-Glycosyltransferase/glycogen phosphorylase"/>
    <property type="match status" value="1"/>
</dbReference>
<dbReference type="EC" id="2.4.1.227" evidence="10"/>
<evidence type="ECO:0000256" key="9">
    <source>
        <dbReference type="ARBA" id="ARBA00023316"/>
    </source>
</evidence>
<dbReference type="PANTHER" id="PTHR21015:SF22">
    <property type="entry name" value="GLYCOSYLTRANSFERASE"/>
    <property type="match status" value="1"/>
</dbReference>
<accession>A0A395M3S9</accession>
<dbReference type="EMBL" id="PHFL01000006">
    <property type="protein sequence ID" value="RFM25396.1"/>
    <property type="molecule type" value="Genomic_DNA"/>
</dbReference>
<dbReference type="Pfam" id="PF04101">
    <property type="entry name" value="Glyco_tran_28_C"/>
    <property type="match status" value="1"/>
</dbReference>
<comment type="catalytic activity">
    <reaction evidence="10">
        <text>di-trans,octa-cis-undecaprenyl diphospho-N-acetyl-alpha-D-muramoyl-L-alanyl-D-glutamyl-meso-2,6-diaminopimeloyl-D-alanyl-D-alanine + UDP-N-acetyl-alpha-D-glucosamine = di-trans,octa-cis-undecaprenyl diphospho-[N-acetyl-alpha-D-glucosaminyl-(1-&gt;4)]-N-acetyl-alpha-D-muramoyl-L-alanyl-D-glutamyl-meso-2,6-diaminopimeloyl-D-alanyl-D-alanine + UDP + H(+)</text>
        <dbReference type="Rhea" id="RHEA:31227"/>
        <dbReference type="ChEBI" id="CHEBI:15378"/>
        <dbReference type="ChEBI" id="CHEBI:57705"/>
        <dbReference type="ChEBI" id="CHEBI:58223"/>
        <dbReference type="ChEBI" id="CHEBI:61387"/>
        <dbReference type="ChEBI" id="CHEBI:61388"/>
        <dbReference type="EC" id="2.4.1.227"/>
    </reaction>
</comment>
<comment type="function">
    <text evidence="10">Cell wall formation. Catalyzes the transfer of a GlcNAc subunit on undecaprenyl-pyrophosphoryl-MurNAc-pentapeptide (lipid intermediate I) to form undecaprenyl-pyrophosphoryl-MurNAc-(pentapeptide)GlcNAc (lipid intermediate II).</text>
</comment>
<feature type="binding site" evidence="10">
    <location>
        <position position="169"/>
    </location>
    <ligand>
        <name>UDP-N-acetyl-alpha-D-glucosamine</name>
        <dbReference type="ChEBI" id="CHEBI:57705"/>
    </ligand>
</feature>
<dbReference type="GO" id="GO:0051991">
    <property type="term" value="F:UDP-N-acetyl-D-glucosamine:N-acetylmuramoyl-L-alanyl-D-glutamyl-meso-2,6-diaminopimelyl-D-alanyl-D-alanine-diphosphoundecaprenol 4-beta-N-acetylglucosaminlytransferase activity"/>
    <property type="evidence" value="ECO:0007669"/>
    <property type="project" value="RHEA"/>
</dbReference>
<comment type="pathway">
    <text evidence="10">Cell wall biogenesis; peptidoglycan biosynthesis.</text>
</comment>
<evidence type="ECO:0000259" key="11">
    <source>
        <dbReference type="Pfam" id="PF03033"/>
    </source>
</evidence>
<dbReference type="GO" id="GO:0009252">
    <property type="term" value="P:peptidoglycan biosynthetic process"/>
    <property type="evidence" value="ECO:0007669"/>
    <property type="project" value="UniProtKB-UniRule"/>
</dbReference>
<reference evidence="13 14" key="1">
    <citation type="journal article" date="2011" name="ISME J.">
        <title>Community ecology of hot spring cyanobacterial mats: predominant populations and their functional potential.</title>
        <authorList>
            <person name="Klatt C.G."/>
            <person name="Wood J.M."/>
            <person name="Rusch D.B."/>
            <person name="Bateson M.M."/>
            <person name="Hamamura N."/>
            <person name="Heidelberg J.F."/>
            <person name="Grossman A.R."/>
            <person name="Bhaya D."/>
            <person name="Cohan F.M."/>
            <person name="Kuhl M."/>
            <person name="Bryant D.A."/>
            <person name="Ward D.M."/>
        </authorList>
    </citation>
    <scope>NUCLEOTIDE SEQUENCE [LARGE SCALE GENOMIC DNA]</scope>
    <source>
        <strain evidence="13">OS</strain>
    </source>
</reference>
<dbReference type="PANTHER" id="PTHR21015">
    <property type="entry name" value="UDP-N-ACETYLGLUCOSAMINE--N-ACETYLMURAMYL-(PENTAPEPTIDE) PYROPHOSPHORYL-UNDECAPRENOL N-ACETYLGLUCOSAMINE TRANSFERASE 1"/>
    <property type="match status" value="1"/>
</dbReference>
<dbReference type="InterPro" id="IPR004276">
    <property type="entry name" value="GlycoTrans_28_N"/>
</dbReference>
<evidence type="ECO:0000313" key="14">
    <source>
        <dbReference type="Proteomes" id="UP000266389"/>
    </source>
</evidence>
<dbReference type="GO" id="GO:0008360">
    <property type="term" value="P:regulation of cell shape"/>
    <property type="evidence" value="ECO:0007669"/>
    <property type="project" value="UniProtKB-KW"/>
</dbReference>
<evidence type="ECO:0000256" key="2">
    <source>
        <dbReference type="ARBA" id="ARBA00022618"/>
    </source>
</evidence>
<evidence type="ECO:0000256" key="1">
    <source>
        <dbReference type="ARBA" id="ARBA00022475"/>
    </source>
</evidence>
<evidence type="ECO:0000313" key="13">
    <source>
        <dbReference type="EMBL" id="RFM25396.1"/>
    </source>
</evidence>
<evidence type="ECO:0000259" key="12">
    <source>
        <dbReference type="Pfam" id="PF04101"/>
    </source>
</evidence>